<dbReference type="InterPro" id="IPR000595">
    <property type="entry name" value="cNMP-bd_dom"/>
</dbReference>
<accession>A0A7W9BU91</accession>
<dbReference type="EMBL" id="JACIJR010000006">
    <property type="protein sequence ID" value="MBB5730230.1"/>
    <property type="molecule type" value="Genomic_DNA"/>
</dbReference>
<evidence type="ECO:0000259" key="4">
    <source>
        <dbReference type="PROSITE" id="PS51063"/>
    </source>
</evidence>
<keyword evidence="2" id="KW-0238">DNA-binding</keyword>
<feature type="domain" description="HTH crp-type" evidence="4">
    <location>
        <begin position="145"/>
        <end position="219"/>
    </location>
</feature>
<dbReference type="GO" id="GO:0003677">
    <property type="term" value="F:DNA binding"/>
    <property type="evidence" value="ECO:0007669"/>
    <property type="project" value="UniProtKB-KW"/>
</dbReference>
<organism evidence="5 6">
    <name type="scientific">Sphingomonas prati</name>
    <dbReference type="NCBI Taxonomy" id="1843237"/>
    <lineage>
        <taxon>Bacteria</taxon>
        <taxon>Pseudomonadati</taxon>
        <taxon>Pseudomonadota</taxon>
        <taxon>Alphaproteobacteria</taxon>
        <taxon>Sphingomonadales</taxon>
        <taxon>Sphingomonadaceae</taxon>
        <taxon>Sphingomonas</taxon>
    </lineage>
</organism>
<dbReference type="InterPro" id="IPR014710">
    <property type="entry name" value="RmlC-like_jellyroll"/>
</dbReference>
<dbReference type="SUPFAM" id="SSF46785">
    <property type="entry name" value="Winged helix' DNA-binding domain"/>
    <property type="match status" value="1"/>
</dbReference>
<evidence type="ECO:0000256" key="3">
    <source>
        <dbReference type="ARBA" id="ARBA00023163"/>
    </source>
</evidence>
<dbReference type="InterPro" id="IPR012318">
    <property type="entry name" value="HTH_CRP"/>
</dbReference>
<evidence type="ECO:0000313" key="5">
    <source>
        <dbReference type="EMBL" id="MBB5730230.1"/>
    </source>
</evidence>
<keyword evidence="1" id="KW-0805">Transcription regulation</keyword>
<dbReference type="Proteomes" id="UP000546701">
    <property type="component" value="Unassembled WGS sequence"/>
</dbReference>
<evidence type="ECO:0000313" key="6">
    <source>
        <dbReference type="Proteomes" id="UP000546701"/>
    </source>
</evidence>
<proteinExistence type="predicted"/>
<dbReference type="SUPFAM" id="SSF51206">
    <property type="entry name" value="cAMP-binding domain-like"/>
    <property type="match status" value="1"/>
</dbReference>
<dbReference type="SMART" id="SM00419">
    <property type="entry name" value="HTH_CRP"/>
    <property type="match status" value="1"/>
</dbReference>
<dbReference type="Pfam" id="PF13545">
    <property type="entry name" value="HTH_Crp_2"/>
    <property type="match status" value="1"/>
</dbReference>
<comment type="caution">
    <text evidence="5">The sequence shown here is derived from an EMBL/GenBank/DDBJ whole genome shotgun (WGS) entry which is preliminary data.</text>
</comment>
<dbReference type="InterPro" id="IPR018490">
    <property type="entry name" value="cNMP-bd_dom_sf"/>
</dbReference>
<dbReference type="Gene3D" id="1.10.10.10">
    <property type="entry name" value="Winged helix-like DNA-binding domain superfamily/Winged helix DNA-binding domain"/>
    <property type="match status" value="1"/>
</dbReference>
<dbReference type="InterPro" id="IPR036388">
    <property type="entry name" value="WH-like_DNA-bd_sf"/>
</dbReference>
<dbReference type="GO" id="GO:0006355">
    <property type="term" value="P:regulation of DNA-templated transcription"/>
    <property type="evidence" value="ECO:0007669"/>
    <property type="project" value="InterPro"/>
</dbReference>
<dbReference type="Pfam" id="PF00027">
    <property type="entry name" value="cNMP_binding"/>
    <property type="match status" value="1"/>
</dbReference>
<protein>
    <submittedName>
        <fullName evidence="5">CRP-like cAMP-binding protein</fullName>
    </submittedName>
</protein>
<dbReference type="InterPro" id="IPR036390">
    <property type="entry name" value="WH_DNA-bd_sf"/>
</dbReference>
<evidence type="ECO:0000256" key="2">
    <source>
        <dbReference type="ARBA" id="ARBA00023125"/>
    </source>
</evidence>
<dbReference type="AlphaFoldDB" id="A0A7W9BU91"/>
<gene>
    <name evidence="5" type="ORF">FHS99_002728</name>
</gene>
<keyword evidence="6" id="KW-1185">Reference proteome</keyword>
<evidence type="ECO:0000256" key="1">
    <source>
        <dbReference type="ARBA" id="ARBA00023015"/>
    </source>
</evidence>
<dbReference type="CDD" id="cd00038">
    <property type="entry name" value="CAP_ED"/>
    <property type="match status" value="1"/>
</dbReference>
<dbReference type="Gene3D" id="2.60.120.10">
    <property type="entry name" value="Jelly Rolls"/>
    <property type="match status" value="1"/>
</dbReference>
<name>A0A7W9BU91_9SPHN</name>
<dbReference type="RefSeq" id="WP_157176286.1">
    <property type="nucleotide sequence ID" value="NZ_BMJP01000004.1"/>
</dbReference>
<dbReference type="OrthoDB" id="6155297at2"/>
<sequence>MIETLIRKLERRDTLADFERRALVEAVGEVREYRAHEIVVRERTEQHNSHLLLEGYLCRYKDLRDGRRQIVALHVPGDFADLHSFLLKHLEHNLAALTPVRIAVFPHERLRTISERWPHLTRMLWFSTLLDAAIHRQWILSIGRRSAVGRIAHLFCELRARLEVVGLASEERYALPLTQIDIADATGLTPVHVNRMLRELRDRGLLEFRGGEVIITDNAGLARLAEFDPGYLYLQKQPR</sequence>
<dbReference type="PROSITE" id="PS51063">
    <property type="entry name" value="HTH_CRP_2"/>
    <property type="match status" value="1"/>
</dbReference>
<reference evidence="5 6" key="1">
    <citation type="submission" date="2020-08" db="EMBL/GenBank/DDBJ databases">
        <title>Genomic Encyclopedia of Type Strains, Phase IV (KMG-IV): sequencing the most valuable type-strain genomes for metagenomic binning, comparative biology and taxonomic classification.</title>
        <authorList>
            <person name="Goeker M."/>
        </authorList>
    </citation>
    <scope>NUCLEOTIDE SEQUENCE [LARGE SCALE GENOMIC DNA]</scope>
    <source>
        <strain evidence="5 6">DSM 103336</strain>
    </source>
</reference>
<keyword evidence="3" id="KW-0804">Transcription</keyword>